<evidence type="ECO:0000313" key="9">
    <source>
        <dbReference type="Proteomes" id="UP001527925"/>
    </source>
</evidence>
<evidence type="ECO:0000256" key="2">
    <source>
        <dbReference type="ARBA" id="ARBA00022540"/>
    </source>
</evidence>
<dbReference type="PANTHER" id="PTHR14005">
    <property type="entry name" value="EUKARYOTIC TRANSLATION INITIATION FACTOR 3, THETA SUBUNIT"/>
    <property type="match status" value="1"/>
</dbReference>
<comment type="function">
    <text evidence="5">RNA-binding component of the eukaryotic translation initiation factor 3 (eIF-3) complex, which is involved in protein synthesis of a specialized repertoire of mRNAs and, together with other initiation factors, stimulates binding of mRNA and methionyl-tRNAi to the 40S ribosome. The eIF-3 complex specifically targets and initiates translation of a subset of mRNAs involved in cell proliferation.</text>
</comment>
<dbReference type="PROSITE" id="PS50250">
    <property type="entry name" value="PCI"/>
    <property type="match status" value="1"/>
</dbReference>
<keyword evidence="9" id="KW-1185">Reference proteome</keyword>
<name>A0ABR4NB93_9FUNG</name>
<dbReference type="PANTHER" id="PTHR14005:SF0">
    <property type="entry name" value="EUKARYOTIC TRANSLATION INITIATION FACTOR 3 SUBUNIT A"/>
    <property type="match status" value="1"/>
</dbReference>
<sequence length="1002" mass="114512">MSHFYQKPENAVKRAEELLSVHQQASALTLLHEVLLSKRARASPIGVLEPIILKFIELAVQLGKGKIVREVLFTYKNIVQNTTVVTIELVIKRYIELAENKLAEAQATADKINLDAVDDLEASETPESILMSTVSTDDSKDRTDRAVVTPWMRFLWEAYRTALDTLRNNARLEILYQHVANQAFGFCLKYTRKTEFRRLCEILRSHLITASKYANQAHSIDLNDAETLQRHLDIRFVQLNAAAELEHWHEGFRSIEDIHNLLELSKKTPKAYMMANYYEKLARIFMVGENYLFHAAALNKYYSIMRQNKNLSREEHERIATSVLISALSIPIISSAGVRSSYEVDENKIRAQRLTTLLRVSQPPTRESLLKEALGKNVFPMVRAEVKDLYKSLEVDFHPLSICKKIAPTILAFSETADLSRYAKLLHQVILTRLLQQLSQVYSTIKIESVVQLASLPAPYNVDAHAIEKFVMNGCKRGELSIRVNHQSQTLTFQTDLFAAGASSTPGPRLQNRLPTDSVRLQLSRFAQRLHVAVGLVQPKIVEDRQAAKLKAFKDAAAYLEEERQASFMRRALIEKKKEMRENEIAEKEREEQRLKALRLQQEQAAEKIRMEEEAKRREIERMAQQRQEIEKIEAQKMAEKLASELGEKNAGFNRDDLMNMDKNSLVQLQVQQLEKERRELLNKTKALLKRVDHTERAFRKEEIPLLKKDFEDQQKHDREAFAAGKAARLEAAKAKHAEDMKMKKSLSRVLDDYIVLRDELQAKRDAEFKEQQAAAARSIKAAKEKRVKEMRSKFEAERERRIQELEDKARREEEERIRLEQAAAEAEKARQAAEARKAEEEERLKRLDEIARKQREREAEIEARRQQQQQQQAAPSAARRPEEPSSASWRRPAPPTPAAPPSTSAYRPPARREATYQPPIRRDGPGETLQPSARRDGPSAPSQTPMAREGSWGASRPLSARAEPPNTTAPPAGGPPRIAPGSWREREAAKRAAAEAAEKSK</sequence>
<dbReference type="SMART" id="SM00088">
    <property type="entry name" value="PINT"/>
    <property type="match status" value="1"/>
</dbReference>
<comment type="subcellular location">
    <subcellularLocation>
        <location evidence="5">Cytoplasm</location>
    </subcellularLocation>
</comment>
<dbReference type="GO" id="GO:0003743">
    <property type="term" value="F:translation initiation factor activity"/>
    <property type="evidence" value="ECO:0007669"/>
    <property type="project" value="UniProtKB-KW"/>
</dbReference>
<dbReference type="Pfam" id="PF22591">
    <property type="entry name" value="eIF3a_PCI_TPR-like"/>
    <property type="match status" value="1"/>
</dbReference>
<evidence type="ECO:0000259" key="7">
    <source>
        <dbReference type="PROSITE" id="PS50250"/>
    </source>
</evidence>
<feature type="compositionally biased region" description="Low complexity" evidence="6">
    <location>
        <begin position="867"/>
        <end position="892"/>
    </location>
</feature>
<keyword evidence="1 5" id="KW-0963">Cytoplasm</keyword>
<dbReference type="InterPro" id="IPR054711">
    <property type="entry name" value="eIF3a_PCI_TPR-like"/>
</dbReference>
<evidence type="ECO:0000256" key="3">
    <source>
        <dbReference type="ARBA" id="ARBA00022884"/>
    </source>
</evidence>
<feature type="compositionally biased region" description="Basic and acidic residues" evidence="6">
    <location>
        <begin position="782"/>
        <end position="866"/>
    </location>
</feature>
<feature type="domain" description="PCI" evidence="7">
    <location>
        <begin position="316"/>
        <end position="498"/>
    </location>
</feature>
<accession>A0ABR4NB93</accession>
<dbReference type="Proteomes" id="UP001527925">
    <property type="component" value="Unassembled WGS sequence"/>
</dbReference>
<feature type="compositionally biased region" description="Low complexity" evidence="6">
    <location>
        <begin position="961"/>
        <end position="972"/>
    </location>
</feature>
<feature type="region of interest" description="Disordered" evidence="6">
    <location>
        <begin position="768"/>
        <end position="1002"/>
    </location>
</feature>
<feature type="compositionally biased region" description="Basic and acidic residues" evidence="6">
    <location>
        <begin position="911"/>
        <end position="926"/>
    </location>
</feature>
<proteinExistence type="inferred from homology"/>
<keyword evidence="4 5" id="KW-0648">Protein biosynthesis</keyword>
<dbReference type="InterPro" id="IPR000717">
    <property type="entry name" value="PCI_dom"/>
</dbReference>
<dbReference type="HAMAP" id="MF_03000">
    <property type="entry name" value="eIF3a"/>
    <property type="match status" value="1"/>
</dbReference>
<comment type="subunit">
    <text evidence="5">Component of the eukaryotic translation initiation factor 3 (eIF-3) complex.</text>
</comment>
<keyword evidence="5" id="KW-0175">Coiled coil</keyword>
<evidence type="ECO:0000256" key="4">
    <source>
        <dbReference type="ARBA" id="ARBA00022917"/>
    </source>
</evidence>
<dbReference type="Pfam" id="PF01399">
    <property type="entry name" value="PCI"/>
    <property type="match status" value="1"/>
</dbReference>
<organism evidence="8 9">
    <name type="scientific">Polyrhizophydium stewartii</name>
    <dbReference type="NCBI Taxonomy" id="2732419"/>
    <lineage>
        <taxon>Eukaryota</taxon>
        <taxon>Fungi</taxon>
        <taxon>Fungi incertae sedis</taxon>
        <taxon>Chytridiomycota</taxon>
        <taxon>Chytridiomycota incertae sedis</taxon>
        <taxon>Chytridiomycetes</taxon>
        <taxon>Rhizophydiales</taxon>
        <taxon>Rhizophydiales incertae sedis</taxon>
        <taxon>Polyrhizophydium</taxon>
    </lineage>
</organism>
<evidence type="ECO:0000256" key="6">
    <source>
        <dbReference type="SAM" id="MobiDB-lite"/>
    </source>
</evidence>
<comment type="similarity">
    <text evidence="5">Belongs to the eIF-3 subunit A family.</text>
</comment>
<protein>
    <recommendedName>
        <fullName evidence="5">Eukaryotic translation initiation factor 3 subunit A</fullName>
        <shortName evidence="5">eIF3a</shortName>
    </recommendedName>
    <alternativeName>
        <fullName evidence="5">Eukaryotic translation initiation factor 3 110 kDa subunit homolog</fullName>
        <shortName evidence="5">eIF3 p110</shortName>
    </alternativeName>
    <alternativeName>
        <fullName evidence="5">Translation initiation factor eIF3, p110 subunit homolog</fullName>
    </alternativeName>
</protein>
<comment type="caution">
    <text evidence="8">The sequence shown here is derived from an EMBL/GenBank/DDBJ whole genome shotgun (WGS) entry which is preliminary data.</text>
</comment>
<feature type="coiled-coil region" evidence="5">
    <location>
        <begin position="569"/>
        <end position="691"/>
    </location>
</feature>
<feature type="compositionally biased region" description="Basic and acidic residues" evidence="6">
    <location>
        <begin position="984"/>
        <end position="1002"/>
    </location>
</feature>
<dbReference type="Gene3D" id="1.25.40.860">
    <property type="match status" value="1"/>
</dbReference>
<gene>
    <name evidence="5 8" type="primary">TIF32</name>
    <name evidence="8" type="ORF">HK105_203584</name>
</gene>
<keyword evidence="3 5" id="KW-0694">RNA-binding</keyword>
<evidence type="ECO:0000256" key="1">
    <source>
        <dbReference type="ARBA" id="ARBA00022490"/>
    </source>
</evidence>
<keyword evidence="2 5" id="KW-0396">Initiation factor</keyword>
<dbReference type="InterPro" id="IPR027512">
    <property type="entry name" value="EIF3A"/>
</dbReference>
<reference evidence="8 9" key="1">
    <citation type="submission" date="2023-09" db="EMBL/GenBank/DDBJ databases">
        <title>Pangenome analysis of Batrachochytrium dendrobatidis and related Chytrids.</title>
        <authorList>
            <person name="Yacoub M.N."/>
            <person name="Stajich J.E."/>
            <person name="James T.Y."/>
        </authorList>
    </citation>
    <scope>NUCLEOTIDE SEQUENCE [LARGE SCALE GENOMIC DNA]</scope>
    <source>
        <strain evidence="8 9">JEL0888</strain>
    </source>
</reference>
<evidence type="ECO:0000313" key="8">
    <source>
        <dbReference type="EMBL" id="KAL2916805.1"/>
    </source>
</evidence>
<dbReference type="EMBL" id="JADGIZ020000014">
    <property type="protein sequence ID" value="KAL2916805.1"/>
    <property type="molecule type" value="Genomic_DNA"/>
</dbReference>
<dbReference type="Gene3D" id="4.10.860.10">
    <property type="entry name" value="UVR domain"/>
    <property type="match status" value="1"/>
</dbReference>
<evidence type="ECO:0000256" key="5">
    <source>
        <dbReference type="HAMAP-Rule" id="MF_03000"/>
    </source>
</evidence>